<reference evidence="1" key="1">
    <citation type="submission" date="2021-01" db="EMBL/GenBank/DDBJ databases">
        <title>Lacisediminihabitans sp. nov. strain G11-30, isolated from Antarctic Soil.</title>
        <authorList>
            <person name="Li J."/>
        </authorList>
    </citation>
    <scope>NUCLEOTIDE SEQUENCE</scope>
    <source>
        <strain evidence="1">G11-30</strain>
    </source>
</reference>
<dbReference type="Gene3D" id="3.20.10.10">
    <property type="entry name" value="D-amino Acid Aminotransferase, subunit A, domain 2"/>
    <property type="match status" value="1"/>
</dbReference>
<evidence type="ECO:0000313" key="2">
    <source>
        <dbReference type="Proteomes" id="UP000636458"/>
    </source>
</evidence>
<dbReference type="EMBL" id="JAEPES010000001">
    <property type="protein sequence ID" value="MBK4346574.1"/>
    <property type="molecule type" value="Genomic_DNA"/>
</dbReference>
<dbReference type="Pfam" id="PF01063">
    <property type="entry name" value="Aminotran_4"/>
    <property type="match status" value="1"/>
</dbReference>
<keyword evidence="1" id="KW-0032">Aminotransferase</keyword>
<dbReference type="InterPro" id="IPR043132">
    <property type="entry name" value="BCAT-like_C"/>
</dbReference>
<dbReference type="RefSeq" id="WP_200554897.1">
    <property type="nucleotide sequence ID" value="NZ_JAEPES010000001.1"/>
</dbReference>
<proteinExistence type="predicted"/>
<organism evidence="1 2">
    <name type="scientific">Lacisediminihabitans changchengi</name>
    <dbReference type="NCBI Taxonomy" id="2787634"/>
    <lineage>
        <taxon>Bacteria</taxon>
        <taxon>Bacillati</taxon>
        <taxon>Actinomycetota</taxon>
        <taxon>Actinomycetes</taxon>
        <taxon>Micrococcales</taxon>
        <taxon>Microbacteriaceae</taxon>
        <taxon>Lacisediminihabitans</taxon>
    </lineage>
</organism>
<dbReference type="GO" id="GO:0008483">
    <property type="term" value="F:transaminase activity"/>
    <property type="evidence" value="ECO:0007669"/>
    <property type="project" value="UniProtKB-KW"/>
</dbReference>
<keyword evidence="2" id="KW-1185">Reference proteome</keyword>
<protein>
    <submittedName>
        <fullName evidence="1">Aminotransferase class IV</fullName>
    </submittedName>
</protein>
<gene>
    <name evidence="1" type="ORF">IV501_02900</name>
</gene>
<dbReference type="AlphaFoldDB" id="A0A934SR10"/>
<comment type="caution">
    <text evidence="1">The sequence shown here is derived from an EMBL/GenBank/DDBJ whole genome shotgun (WGS) entry which is preliminary data.</text>
</comment>
<dbReference type="Proteomes" id="UP000636458">
    <property type="component" value="Unassembled WGS sequence"/>
</dbReference>
<sequence length="305" mass="33067">MSETSIHRWHEGVLQPLDYCDMSRTLVAAADSWLVTEGTALALDLHRQRFLDAVEVFAETHRLATDPRAEAPRFWDAAIDLIPREGDWFPRVELQSRSDGTLFVLRLRSAPERTRSVVLATFDGPDPRRSPTIKGPDTDALLAARTSVQPRGAGEAVILSADGDGSGAKGNGGAGYVVEGAYSALLWWRGDALCSPSPELERVDSVTARSVIALATALGIDVLYESVAPADLDGLEIWALSALHGIRIVTSWVDGPLVAEQPGRLATWRARLDRLRRALPERIAPDQIAPGRIAMDQIGAESLPV</sequence>
<accession>A0A934SR10</accession>
<name>A0A934SR10_9MICO</name>
<dbReference type="InterPro" id="IPR036038">
    <property type="entry name" value="Aminotransferase-like"/>
</dbReference>
<dbReference type="SUPFAM" id="SSF56752">
    <property type="entry name" value="D-aminoacid aminotransferase-like PLP-dependent enzymes"/>
    <property type="match status" value="1"/>
</dbReference>
<evidence type="ECO:0000313" key="1">
    <source>
        <dbReference type="EMBL" id="MBK4346574.1"/>
    </source>
</evidence>
<dbReference type="InterPro" id="IPR001544">
    <property type="entry name" value="Aminotrans_IV"/>
</dbReference>
<keyword evidence="1" id="KW-0808">Transferase</keyword>